<dbReference type="InterPro" id="IPR024554">
    <property type="entry name" value="LEC1-like_C"/>
</dbReference>
<dbReference type="FunCoup" id="A0A448YHD1">
    <property type="interactions" value="29"/>
</dbReference>
<dbReference type="InterPro" id="IPR024555">
    <property type="entry name" value="PX-associated"/>
</dbReference>
<dbReference type="PROSITE" id="PS50195">
    <property type="entry name" value="PX"/>
    <property type="match status" value="1"/>
</dbReference>
<reference evidence="4 5" key="1">
    <citation type="submission" date="2018-12" db="EMBL/GenBank/DDBJ databases">
        <authorList>
            <person name="Tiukova I."/>
            <person name="Dainat J."/>
        </authorList>
    </citation>
    <scope>NUCLEOTIDE SEQUENCE [LARGE SCALE GENOMIC DNA]</scope>
</reference>
<dbReference type="EMBL" id="CAACVR010000003">
    <property type="protein sequence ID" value="VEU20253.1"/>
    <property type="molecule type" value="Genomic_DNA"/>
</dbReference>
<dbReference type="PANTHER" id="PTHR47185">
    <property type="entry name" value="PX DOMAIN-CONTAINING PROTEIN YPR097W"/>
    <property type="match status" value="1"/>
</dbReference>
<evidence type="ECO:0000256" key="2">
    <source>
        <dbReference type="SAM" id="MobiDB-lite"/>
    </source>
</evidence>
<feature type="domain" description="PX" evidence="3">
    <location>
        <begin position="261"/>
        <end position="440"/>
    </location>
</feature>
<name>A0A448YHD1_BRENA</name>
<dbReference type="Gene3D" id="3.30.1520.10">
    <property type="entry name" value="Phox-like domain"/>
    <property type="match status" value="1"/>
</dbReference>
<sequence length="1064" mass="122595">MSSGSLNGKPPAVPSVDGMRAPVSKKKARSPYLPSAEDPIQPVPKAMSVRLTPTQEHYLKKELLNIEITGEFSRLSPRYNDVTGLRRFGPPFKDCDPKNPTIADGNGLADRTDEQVKQFDQQFPVLRFVVQNYVATFPFIRMHLKKLGPGLDQATFWDKIQELFETWKSKKISNSNDRGELSRRQLGLFKTKSLLVMLFNSAIRCTGDEIYFKTDTGERNAYKKLAKLMGENDVEDSENSDLETISSLDGSTYVGGLDINVVGVTRVLDNLAISGRRKSHYEFIIRVKAEKPEGEQWYVRRRYSDFVQFHRSIKLLYVGNKIPNLPSKDKSKLSFDVEGADDDLDSLNETASITTSLTSEESSMATATPDIYQLESRFLNFGRLIGSRDSGSSSRITDKVKFPRENMRISLRGYLKLLCSIDVVRRSHEFDEFIGASPVLPTEIEMNDISAREKLDNLVNLQHLKFQQETIKIVKRIEESMVGLREEVLNSGMEYIFKQLREHDTIAGLSSPFKALIQLIELEVASTQYEMLIGSDSAHDTFRSIKRIHSLFPYRIVATIMRFTNPLQVMKSMIDLFTYQMPHFFHKGRRMSLLQTLFTGILADDVKKAEREIEKAKEKYERKTYTLEGSTYDYRLILKKIEAYFEYSDDEVLHIKKEAEYFNMELLLSILLGDQREELPEDLAVEVIDSYLATVGSKKEKGHSDVNSLYGLADIYFKLQLRKYDRSMLIELWEEPEMMAVTKEVLAIFFEPLISLFKKAELYKYIPVFARYMSELIELIEYYQKDYNKFKQTDIVASFTALEDKFAQYAYEFLHNLYMNDLSAEDEDDRIFDGLAKWFDGFVRLLRFAEDRGGEANIDMNELLDTVLPDPADRARVIQRVDLIIAEIEKKRNYYESIRQKNLSRTTSRVPEPMDQMDNDYMKSMRNGKLTKNWDKINERVIKLTNQLANEGTDTSEGNAMYSMVGLNNEDVREMNLDLMEVPEKDSEAKRRWISSFESGTDFLDAYKEANSGGSLETDAEFKALQEWEDTKYNNDLGKLSGPFREMVYEKLAEFKQAEANGAV</sequence>
<feature type="region of interest" description="Disordered" evidence="2">
    <location>
        <begin position="1"/>
        <end position="39"/>
    </location>
</feature>
<dbReference type="Pfam" id="PF12828">
    <property type="entry name" value="PXB"/>
    <property type="match status" value="1"/>
</dbReference>
<evidence type="ECO:0000259" key="3">
    <source>
        <dbReference type="PROSITE" id="PS50195"/>
    </source>
</evidence>
<dbReference type="SMART" id="SM00312">
    <property type="entry name" value="PX"/>
    <property type="match status" value="1"/>
</dbReference>
<gene>
    <name evidence="4" type="ORF">BRENAR_LOCUS988</name>
</gene>
<evidence type="ECO:0000313" key="5">
    <source>
        <dbReference type="Proteomes" id="UP000290900"/>
    </source>
</evidence>
<dbReference type="SUPFAM" id="SSF64268">
    <property type="entry name" value="PX domain"/>
    <property type="match status" value="1"/>
</dbReference>
<dbReference type="InParanoid" id="A0A448YHD1"/>
<feature type="coiled-coil region" evidence="1">
    <location>
        <begin position="599"/>
        <end position="626"/>
    </location>
</feature>
<dbReference type="STRING" id="13370.A0A448YHD1"/>
<protein>
    <submittedName>
        <fullName evidence="4">DEKNAAC101125</fullName>
    </submittedName>
</protein>
<accession>A0A448YHD1</accession>
<dbReference type="InterPro" id="IPR001683">
    <property type="entry name" value="PX_dom"/>
</dbReference>
<organism evidence="4 5">
    <name type="scientific">Brettanomyces naardenensis</name>
    <name type="common">Yeast</name>
    <dbReference type="NCBI Taxonomy" id="13370"/>
    <lineage>
        <taxon>Eukaryota</taxon>
        <taxon>Fungi</taxon>
        <taxon>Dikarya</taxon>
        <taxon>Ascomycota</taxon>
        <taxon>Saccharomycotina</taxon>
        <taxon>Pichiomycetes</taxon>
        <taxon>Pichiales</taxon>
        <taxon>Pichiaceae</taxon>
        <taxon>Brettanomyces</taxon>
    </lineage>
</organism>
<proteinExistence type="predicted"/>
<dbReference type="GO" id="GO:0035091">
    <property type="term" value="F:phosphatidylinositol binding"/>
    <property type="evidence" value="ECO:0007669"/>
    <property type="project" value="InterPro"/>
</dbReference>
<keyword evidence="5" id="KW-1185">Reference proteome</keyword>
<dbReference type="InterPro" id="IPR047168">
    <property type="entry name" value="LEC1-like"/>
</dbReference>
<dbReference type="Pfam" id="PF00787">
    <property type="entry name" value="PX"/>
    <property type="match status" value="1"/>
</dbReference>
<dbReference type="PANTHER" id="PTHR47185:SF1">
    <property type="entry name" value="PX DOMAIN-CONTAINING PROTEIN YPR097W"/>
    <property type="match status" value="1"/>
</dbReference>
<evidence type="ECO:0000313" key="4">
    <source>
        <dbReference type="EMBL" id="VEU20253.1"/>
    </source>
</evidence>
<keyword evidence="1" id="KW-0175">Coiled coil</keyword>
<dbReference type="Pfam" id="PF12825">
    <property type="entry name" value="DUF3818"/>
    <property type="match status" value="1"/>
</dbReference>
<dbReference type="InterPro" id="IPR036871">
    <property type="entry name" value="PX_dom_sf"/>
</dbReference>
<evidence type="ECO:0000256" key="1">
    <source>
        <dbReference type="SAM" id="Coils"/>
    </source>
</evidence>
<dbReference type="OrthoDB" id="2117459at2759"/>
<dbReference type="AlphaFoldDB" id="A0A448YHD1"/>
<dbReference type="Proteomes" id="UP000290900">
    <property type="component" value="Unassembled WGS sequence"/>
</dbReference>